<dbReference type="OrthoDB" id="9807354at2"/>
<evidence type="ECO:0000256" key="4">
    <source>
        <dbReference type="ARBA" id="ARBA00022989"/>
    </source>
</evidence>
<comment type="subcellular location">
    <subcellularLocation>
        <location evidence="1">Membrane</location>
        <topology evidence="1">Single-pass membrane protein</topology>
    </subcellularLocation>
</comment>
<sequence length="418" mass="46063">MNGDKFDLNENAKNIIKGKEGRTLNIKNIIKGIVILFAVIAILASFFGAFRSFGKNGSKEEKVEEDLQEKEVGQELKDIDYANRNTLKVVDEQLKNNYEEDEDPDVENPEYNIPAVEPDPIEEYIKAQELKKVQRYYEAREAPFKKNINKTGEVSTSELYSESEINTPAYSSDKEYLDYIMAGIGDNNTNPNMQKEKKQFLKNAAVNSFVLKNPLTPPISKYEVKTGTLIPVVITSSINSDLPGSISAMVRENIYDTLTGTEILIPAGSKLYGKFSSEVSWGQTRVQVVFNRLTLPNGKSINLGAMGVADAQGRSGLTGDIDLHLGKVIGSIVMAGVVGGADGALTNNGNYRKDGNSALSRAGEESGRTAIETVDKYTSKVLEVQPTIWVEAGSRATLMIEEDLILEKYDKSINYLSE</sequence>
<dbReference type="CDD" id="cd16429">
    <property type="entry name" value="VirB10"/>
    <property type="match status" value="1"/>
</dbReference>
<dbReference type="RefSeq" id="WP_060555457.1">
    <property type="nucleotide sequence ID" value="NZ_CP013332.1"/>
</dbReference>
<name>A0A0S2ZQY5_9FUSO</name>
<dbReference type="GeneID" id="60659034"/>
<dbReference type="EMBL" id="CP013332">
    <property type="protein sequence ID" value="ALQ41190.1"/>
    <property type="molecule type" value="Genomic_DNA"/>
</dbReference>
<keyword evidence="5 6" id="KW-0472">Membrane</keyword>
<evidence type="ECO:0000313" key="7">
    <source>
        <dbReference type="EMBL" id="ALQ41190.1"/>
    </source>
</evidence>
<comment type="similarity">
    <text evidence="2">Belongs to the TrbI/VirB10 family.</text>
</comment>
<dbReference type="InterPro" id="IPR042217">
    <property type="entry name" value="T4SS_VirB10/TrbI"/>
</dbReference>
<dbReference type="InterPro" id="IPR005498">
    <property type="entry name" value="T4SS_VirB10/TraB/TrbI"/>
</dbReference>
<protein>
    <submittedName>
        <fullName evidence="7">Conjugal transfer protein TrbI</fullName>
    </submittedName>
</protein>
<evidence type="ECO:0000313" key="8">
    <source>
        <dbReference type="Proteomes" id="UP000063275"/>
    </source>
</evidence>
<keyword evidence="4 6" id="KW-1133">Transmembrane helix</keyword>
<gene>
    <name evidence="7" type="ORF">RN87_11555</name>
</gene>
<accession>A0A0S2ZQY5</accession>
<organism evidence="7">
    <name type="scientific">Fusobacterium hwasookii ChDC F174</name>
    <dbReference type="NCBI Taxonomy" id="1307442"/>
    <lineage>
        <taxon>Bacteria</taxon>
        <taxon>Fusobacteriati</taxon>
        <taxon>Fusobacteriota</taxon>
        <taxon>Fusobacteriia</taxon>
        <taxon>Fusobacteriales</taxon>
        <taxon>Fusobacteriaceae</taxon>
        <taxon>Fusobacterium</taxon>
    </lineage>
</organism>
<evidence type="ECO:0000256" key="1">
    <source>
        <dbReference type="ARBA" id="ARBA00004167"/>
    </source>
</evidence>
<evidence type="ECO:0000256" key="6">
    <source>
        <dbReference type="SAM" id="Phobius"/>
    </source>
</evidence>
<dbReference type="Proteomes" id="UP000063275">
    <property type="component" value="Plasmid unnamed1"/>
</dbReference>
<dbReference type="KEGG" id="fhw:RN87_11555"/>
<feature type="transmembrane region" description="Helical" evidence="6">
    <location>
        <begin position="29"/>
        <end position="50"/>
    </location>
</feature>
<proteinExistence type="inferred from homology"/>
<geneLocation type="plasmid" evidence="7">
    <name>unnamed1</name>
</geneLocation>
<dbReference type="AlphaFoldDB" id="A0A0S2ZQY5"/>
<dbReference type="GO" id="GO:0016020">
    <property type="term" value="C:membrane"/>
    <property type="evidence" value="ECO:0007669"/>
    <property type="project" value="UniProtKB-SubCell"/>
</dbReference>
<reference evidence="7 8" key="1">
    <citation type="submission" date="2015-11" db="EMBL/GenBank/DDBJ databases">
        <authorList>
            <person name="Zhang Y."/>
            <person name="Guo Z."/>
        </authorList>
    </citation>
    <scope>NUCLEOTIDE SEQUENCE [LARGE SCALE GENOMIC DNA]</scope>
    <source>
        <strain evidence="7 8">ChDC F174</strain>
        <plasmid evidence="8">Plasmid unnamed1</plasmid>
    </source>
</reference>
<keyword evidence="7" id="KW-0614">Plasmid</keyword>
<dbReference type="Pfam" id="PF03743">
    <property type="entry name" value="TrbI"/>
    <property type="match status" value="1"/>
</dbReference>
<evidence type="ECO:0000256" key="5">
    <source>
        <dbReference type="ARBA" id="ARBA00023136"/>
    </source>
</evidence>
<keyword evidence="3 6" id="KW-0812">Transmembrane</keyword>
<evidence type="ECO:0000256" key="2">
    <source>
        <dbReference type="ARBA" id="ARBA00010265"/>
    </source>
</evidence>
<evidence type="ECO:0000256" key="3">
    <source>
        <dbReference type="ARBA" id="ARBA00022692"/>
    </source>
</evidence>
<dbReference type="Gene3D" id="2.40.128.260">
    <property type="entry name" value="Type IV secretion system, VirB10/TraB/TrbI"/>
    <property type="match status" value="1"/>
</dbReference>